<organism evidence="2">
    <name type="scientific">Singulisphaera sp. Ch08</name>
    <dbReference type="NCBI Taxonomy" id="3120278"/>
    <lineage>
        <taxon>Bacteria</taxon>
        <taxon>Pseudomonadati</taxon>
        <taxon>Planctomycetota</taxon>
        <taxon>Planctomycetia</taxon>
        <taxon>Isosphaerales</taxon>
        <taxon>Isosphaeraceae</taxon>
        <taxon>Singulisphaera</taxon>
    </lineage>
</organism>
<feature type="signal peptide" evidence="1">
    <location>
        <begin position="1"/>
        <end position="18"/>
    </location>
</feature>
<reference evidence="2" key="1">
    <citation type="submission" date="2024-05" db="EMBL/GenBank/DDBJ databases">
        <title>Planctomycetes of the genus Singulisphaera possess chitinolytic capabilities.</title>
        <authorList>
            <person name="Ivanova A."/>
        </authorList>
    </citation>
    <scope>NUCLEOTIDE SEQUENCE</scope>
    <source>
        <strain evidence="2">Ch08T</strain>
    </source>
</reference>
<dbReference type="PROSITE" id="PS51257">
    <property type="entry name" value="PROKAR_LIPOPROTEIN"/>
    <property type="match status" value="1"/>
</dbReference>
<feature type="chain" id="PRO_5043750294" description="Lipoprotein" evidence="1">
    <location>
        <begin position="19"/>
        <end position="147"/>
    </location>
</feature>
<evidence type="ECO:0008006" key="3">
    <source>
        <dbReference type="Google" id="ProtNLM"/>
    </source>
</evidence>
<evidence type="ECO:0000256" key="1">
    <source>
        <dbReference type="SAM" id="SignalP"/>
    </source>
</evidence>
<keyword evidence="1" id="KW-0732">Signal</keyword>
<proteinExistence type="predicted"/>
<dbReference type="RefSeq" id="WP_406697125.1">
    <property type="nucleotide sequence ID" value="NZ_CP155447.1"/>
</dbReference>
<dbReference type="AlphaFoldDB" id="A0AAU7CGJ9"/>
<name>A0AAU7CGJ9_9BACT</name>
<accession>A0AAU7CGJ9</accession>
<protein>
    <recommendedName>
        <fullName evidence="3">Lipoprotein</fullName>
    </recommendedName>
</protein>
<dbReference type="EMBL" id="CP155447">
    <property type="protein sequence ID" value="XBH04371.1"/>
    <property type="molecule type" value="Genomic_DNA"/>
</dbReference>
<sequence length="147" mass="15852">MRMTSSLIFALLTLIVSAGFTGCGNHAVEFDKDAEHNPESLAQEFLFRYKALPDRASTKQKAQIAAREKAEAAVPDAVDQTKSERGATTKKVTVPTLDGLLTETEGRVAGVPGMSRTEAGSKVVEILAKEPAITPDDLQLIRERLAQ</sequence>
<evidence type="ECO:0000313" key="2">
    <source>
        <dbReference type="EMBL" id="XBH04371.1"/>
    </source>
</evidence>
<gene>
    <name evidence="2" type="ORF">V5E97_39680</name>
</gene>